<keyword evidence="12" id="KW-1133">Transmembrane helix</keyword>
<dbReference type="FunFam" id="1.10.510.10:FF:000060">
    <property type="entry name" value="G-type lectin S-receptor-like serine/threonine-protein kinase"/>
    <property type="match status" value="1"/>
</dbReference>
<sequence>MTDLLNNTYIFGLNFGLNFVSNKDEIYTTFSLVSDYVITRTVTNQSGSISRYVWAVGEDQDWKVYRSHPKEDCDTYGLCGPNGYCVSTQSQACQCLKGFGPKSPKKWNSADWSQGCVRNKPLRCKDKLTEGFVKFKGLKVPDTTHTWLDESIGLEECRVKCLNDCSCMAFTNSDIRGRGNGCVMWFGDLIDLKQFETGGQDLYIRMDASELEHGHKKNTIVAATVAAICGVLMLSTYFICRIRRNNAERAVPKERICLFLKTQNGPGTGRSGGSENLAQGCGDNCWIVYLSDWPQILCRCAVLFSICSTLFKSYLEKEKSEKDDIDLPTFDFPFISNATNRFSQNNKLGQGGFGTVYKGILPDGQEVAVKRLCKTSRQGLDEFKTEVMLIAKLQHRNLIKLLGCAIQQDEKLLIYEFMPNKSLDYFIFDPTKRALLGWTKRFEIIGGIARGLLYLHQDSRLKIIHRDLKASNILLDSDMNSKISDFGMARIFALDQDEADTNRVMGTYGYIPPEYAVHGSFSIKSDVFSFGVIILEIISGRKNRGFCDPDRSLNLLGHAWRLWIESRPMELVDELVEDSTTQYEIIRNIHIGLLCVQQRPQDRPNMSSILLMLNGEKLLPEPSQPGFYTGKDNSTMIDTSLRNTDSYSLNEMSNSLLEAR</sequence>
<keyword evidence="15 22" id="KW-0675">Receptor</keyword>
<evidence type="ECO:0000256" key="1">
    <source>
        <dbReference type="ARBA" id="ARBA00004251"/>
    </source>
</evidence>
<evidence type="ECO:0000256" key="11">
    <source>
        <dbReference type="ARBA" id="ARBA00022840"/>
    </source>
</evidence>
<dbReference type="Proteomes" id="UP000075243">
    <property type="component" value="Unassembled WGS sequence"/>
</dbReference>
<dbReference type="GO" id="GO:0005524">
    <property type="term" value="F:ATP binding"/>
    <property type="evidence" value="ECO:0007669"/>
    <property type="project" value="UniProtKB-UniRule"/>
</dbReference>
<reference evidence="22" key="1">
    <citation type="journal article" date="2012" name="Nat. Biotechnol.">
        <title>Draft genome sequence of pigeonpea (Cajanus cajan), an orphan legume crop of resource-poor farmers.</title>
        <authorList>
            <person name="Varshney R.K."/>
            <person name="Chen W."/>
            <person name="Li Y."/>
            <person name="Bharti A.K."/>
            <person name="Saxena R.K."/>
            <person name="Schlueter J.A."/>
            <person name="Donoghue M.T."/>
            <person name="Azam S."/>
            <person name="Fan G."/>
            <person name="Whaley A.M."/>
            <person name="Farmer A.D."/>
            <person name="Sheridan J."/>
            <person name="Iwata A."/>
            <person name="Tuteja R."/>
            <person name="Penmetsa R.V."/>
            <person name="Wu W."/>
            <person name="Upadhyaya H.D."/>
            <person name="Yang S.P."/>
            <person name="Shah T."/>
            <person name="Saxena K.B."/>
            <person name="Michael T."/>
            <person name="McCombie W.R."/>
            <person name="Yang B."/>
            <person name="Zhang G."/>
            <person name="Yang H."/>
            <person name="Wang J."/>
            <person name="Spillane C."/>
            <person name="Cook D.R."/>
            <person name="May G.D."/>
            <person name="Xu X."/>
            <person name="Jackson S.A."/>
        </authorList>
    </citation>
    <scope>NUCLEOTIDE SEQUENCE [LARGE SCALE GENOMIC DNA]</scope>
</reference>
<evidence type="ECO:0000256" key="13">
    <source>
        <dbReference type="ARBA" id="ARBA00023136"/>
    </source>
</evidence>
<evidence type="ECO:0000256" key="6">
    <source>
        <dbReference type="ARBA" id="ARBA00022692"/>
    </source>
</evidence>
<evidence type="ECO:0000256" key="8">
    <source>
        <dbReference type="ARBA" id="ARBA00022734"/>
    </source>
</evidence>
<dbReference type="PANTHER" id="PTHR27002">
    <property type="entry name" value="RECEPTOR-LIKE SERINE/THREONINE-PROTEIN KINASE SD1-8"/>
    <property type="match status" value="1"/>
</dbReference>
<keyword evidence="3" id="KW-1003">Cell membrane</keyword>
<evidence type="ECO:0000256" key="7">
    <source>
        <dbReference type="ARBA" id="ARBA00022729"/>
    </source>
</evidence>
<dbReference type="PROSITE" id="PS00107">
    <property type="entry name" value="PROTEIN_KINASE_ATP"/>
    <property type="match status" value="1"/>
</dbReference>
<evidence type="ECO:0000259" key="20">
    <source>
        <dbReference type="PROSITE" id="PS50011"/>
    </source>
</evidence>
<dbReference type="STRING" id="3821.A0A151RKS3"/>
<feature type="domain" description="Protein kinase" evidence="20">
    <location>
        <begin position="342"/>
        <end position="619"/>
    </location>
</feature>
<dbReference type="CDD" id="cd01098">
    <property type="entry name" value="PAN_AP_plant"/>
    <property type="match status" value="1"/>
</dbReference>
<dbReference type="InterPro" id="IPR008271">
    <property type="entry name" value="Ser/Thr_kinase_AS"/>
</dbReference>
<dbReference type="EC" id="2.7.11.1" evidence="2"/>
<dbReference type="Pfam" id="PF00954">
    <property type="entry name" value="S_locus_glycop"/>
    <property type="match status" value="1"/>
</dbReference>
<dbReference type="PROSITE" id="PS50948">
    <property type="entry name" value="PAN"/>
    <property type="match status" value="1"/>
</dbReference>
<comment type="catalytic activity">
    <reaction evidence="17">
        <text>L-threonyl-[protein] + ATP = O-phospho-L-threonyl-[protein] + ADP + H(+)</text>
        <dbReference type="Rhea" id="RHEA:46608"/>
        <dbReference type="Rhea" id="RHEA-COMP:11060"/>
        <dbReference type="Rhea" id="RHEA-COMP:11605"/>
        <dbReference type="ChEBI" id="CHEBI:15378"/>
        <dbReference type="ChEBI" id="CHEBI:30013"/>
        <dbReference type="ChEBI" id="CHEBI:30616"/>
        <dbReference type="ChEBI" id="CHEBI:61977"/>
        <dbReference type="ChEBI" id="CHEBI:456216"/>
        <dbReference type="EC" id="2.7.11.1"/>
    </reaction>
</comment>
<comment type="subcellular location">
    <subcellularLocation>
        <location evidence="1">Cell membrane</location>
        <topology evidence="1">Single-pass type I membrane protein</topology>
    </subcellularLocation>
</comment>
<dbReference type="Pfam" id="PF08276">
    <property type="entry name" value="PAN_2"/>
    <property type="match status" value="1"/>
</dbReference>
<evidence type="ECO:0000256" key="19">
    <source>
        <dbReference type="PROSITE-ProRule" id="PRU10141"/>
    </source>
</evidence>
<evidence type="ECO:0000256" key="15">
    <source>
        <dbReference type="ARBA" id="ARBA00023170"/>
    </source>
</evidence>
<feature type="domain" description="Apple" evidence="21">
    <location>
        <begin position="124"/>
        <end position="208"/>
    </location>
</feature>
<dbReference type="GO" id="GO:0030246">
    <property type="term" value="F:carbohydrate binding"/>
    <property type="evidence" value="ECO:0007669"/>
    <property type="project" value="UniProtKB-KW"/>
</dbReference>
<evidence type="ECO:0000313" key="23">
    <source>
        <dbReference type="Proteomes" id="UP000075243"/>
    </source>
</evidence>
<evidence type="ECO:0000313" key="22">
    <source>
        <dbReference type="EMBL" id="KYP43167.1"/>
    </source>
</evidence>
<evidence type="ECO:0000256" key="3">
    <source>
        <dbReference type="ARBA" id="ARBA00022475"/>
    </source>
</evidence>
<keyword evidence="14" id="KW-1015">Disulfide bond</keyword>
<dbReference type="InterPro" id="IPR003609">
    <property type="entry name" value="Pan_app"/>
</dbReference>
<dbReference type="PROSITE" id="PS00108">
    <property type="entry name" value="PROTEIN_KINASE_ST"/>
    <property type="match status" value="1"/>
</dbReference>
<keyword evidence="8" id="KW-0430">Lectin</keyword>
<evidence type="ECO:0000256" key="9">
    <source>
        <dbReference type="ARBA" id="ARBA00022741"/>
    </source>
</evidence>
<proteinExistence type="predicted"/>
<organism evidence="22 23">
    <name type="scientific">Cajanus cajan</name>
    <name type="common">Pigeon pea</name>
    <name type="synonym">Cajanus indicus</name>
    <dbReference type="NCBI Taxonomy" id="3821"/>
    <lineage>
        <taxon>Eukaryota</taxon>
        <taxon>Viridiplantae</taxon>
        <taxon>Streptophyta</taxon>
        <taxon>Embryophyta</taxon>
        <taxon>Tracheophyta</taxon>
        <taxon>Spermatophyta</taxon>
        <taxon>Magnoliopsida</taxon>
        <taxon>eudicotyledons</taxon>
        <taxon>Gunneridae</taxon>
        <taxon>Pentapetalae</taxon>
        <taxon>rosids</taxon>
        <taxon>fabids</taxon>
        <taxon>Fabales</taxon>
        <taxon>Fabaceae</taxon>
        <taxon>Papilionoideae</taxon>
        <taxon>50 kb inversion clade</taxon>
        <taxon>NPAAA clade</taxon>
        <taxon>indigoferoid/millettioid clade</taxon>
        <taxon>Phaseoleae</taxon>
        <taxon>Cajanus</taxon>
    </lineage>
</organism>
<comment type="catalytic activity">
    <reaction evidence="18">
        <text>L-seryl-[protein] + ATP = O-phospho-L-seryl-[protein] + ADP + H(+)</text>
        <dbReference type="Rhea" id="RHEA:17989"/>
        <dbReference type="Rhea" id="RHEA-COMP:9863"/>
        <dbReference type="Rhea" id="RHEA-COMP:11604"/>
        <dbReference type="ChEBI" id="CHEBI:15378"/>
        <dbReference type="ChEBI" id="CHEBI:29999"/>
        <dbReference type="ChEBI" id="CHEBI:30616"/>
        <dbReference type="ChEBI" id="CHEBI:83421"/>
        <dbReference type="ChEBI" id="CHEBI:456216"/>
        <dbReference type="EC" id="2.7.11.1"/>
    </reaction>
</comment>
<gene>
    <name evidence="22" type="ORF">KK1_035403</name>
</gene>
<evidence type="ECO:0000256" key="12">
    <source>
        <dbReference type="ARBA" id="ARBA00022989"/>
    </source>
</evidence>
<dbReference type="EMBL" id="KQ483680">
    <property type="protein sequence ID" value="KYP43167.1"/>
    <property type="molecule type" value="Genomic_DNA"/>
</dbReference>
<keyword evidence="5" id="KW-0808">Transferase</keyword>
<dbReference type="SMART" id="SM00473">
    <property type="entry name" value="PAN_AP"/>
    <property type="match status" value="1"/>
</dbReference>
<keyword evidence="7" id="KW-0732">Signal</keyword>
<evidence type="ECO:0000256" key="14">
    <source>
        <dbReference type="ARBA" id="ARBA00023157"/>
    </source>
</evidence>
<dbReference type="SMART" id="SM00220">
    <property type="entry name" value="S_TKc"/>
    <property type="match status" value="1"/>
</dbReference>
<keyword evidence="11 19" id="KW-0067">ATP-binding</keyword>
<keyword evidence="4" id="KW-0723">Serine/threonine-protein kinase</keyword>
<dbReference type="InterPro" id="IPR000719">
    <property type="entry name" value="Prot_kinase_dom"/>
</dbReference>
<dbReference type="PROSITE" id="PS50011">
    <property type="entry name" value="PROTEIN_KINASE_DOM"/>
    <property type="match status" value="1"/>
</dbReference>
<keyword evidence="9 19" id="KW-0547">Nucleotide-binding</keyword>
<dbReference type="PANTHER" id="PTHR27002:SF1090">
    <property type="entry name" value="S-LOCUS LECTIN KINASE FAMILY PROTEIN"/>
    <property type="match status" value="1"/>
</dbReference>
<dbReference type="InterPro" id="IPR011009">
    <property type="entry name" value="Kinase-like_dom_sf"/>
</dbReference>
<dbReference type="InterPro" id="IPR000858">
    <property type="entry name" value="S_locus_glycoprot_dom"/>
</dbReference>
<evidence type="ECO:0000256" key="16">
    <source>
        <dbReference type="ARBA" id="ARBA00023180"/>
    </source>
</evidence>
<keyword evidence="13" id="KW-0472">Membrane</keyword>
<dbReference type="Gene3D" id="1.10.510.10">
    <property type="entry name" value="Transferase(Phosphotransferase) domain 1"/>
    <property type="match status" value="1"/>
</dbReference>
<protein>
    <recommendedName>
        <fullName evidence="2">non-specific serine/threonine protein kinase</fullName>
        <ecNumber evidence="2">2.7.11.1</ecNumber>
    </recommendedName>
</protein>
<feature type="binding site" evidence="19">
    <location>
        <position position="370"/>
    </location>
    <ligand>
        <name>ATP</name>
        <dbReference type="ChEBI" id="CHEBI:30616"/>
    </ligand>
</feature>
<name>A0A151RKS3_CAJCA</name>
<evidence type="ECO:0000256" key="10">
    <source>
        <dbReference type="ARBA" id="ARBA00022777"/>
    </source>
</evidence>
<dbReference type="FunFam" id="3.30.200.20:FF:000330">
    <property type="entry name" value="G-type lectin S-receptor-like serine/threonine-protein kinase At4g03230"/>
    <property type="match status" value="1"/>
</dbReference>
<evidence type="ECO:0000256" key="18">
    <source>
        <dbReference type="ARBA" id="ARBA00048679"/>
    </source>
</evidence>
<evidence type="ECO:0000259" key="21">
    <source>
        <dbReference type="PROSITE" id="PS50948"/>
    </source>
</evidence>
<dbReference type="InterPro" id="IPR017441">
    <property type="entry name" value="Protein_kinase_ATP_BS"/>
</dbReference>
<keyword evidence="10 22" id="KW-0418">Kinase</keyword>
<evidence type="ECO:0000256" key="2">
    <source>
        <dbReference type="ARBA" id="ARBA00012513"/>
    </source>
</evidence>
<dbReference type="OMA" id="FFAVACT"/>
<dbReference type="Gene3D" id="3.30.200.20">
    <property type="entry name" value="Phosphorylase Kinase, domain 1"/>
    <property type="match status" value="1"/>
</dbReference>
<accession>A0A151RKS3</accession>
<dbReference type="Pfam" id="PF07714">
    <property type="entry name" value="PK_Tyr_Ser-Thr"/>
    <property type="match status" value="1"/>
</dbReference>
<dbReference type="GO" id="GO:0004674">
    <property type="term" value="F:protein serine/threonine kinase activity"/>
    <property type="evidence" value="ECO:0007669"/>
    <property type="project" value="UniProtKB-KW"/>
</dbReference>
<keyword evidence="16" id="KW-0325">Glycoprotein</keyword>
<dbReference type="GO" id="GO:0005886">
    <property type="term" value="C:plasma membrane"/>
    <property type="evidence" value="ECO:0007669"/>
    <property type="project" value="UniProtKB-SubCell"/>
</dbReference>
<evidence type="ECO:0000256" key="17">
    <source>
        <dbReference type="ARBA" id="ARBA00047899"/>
    </source>
</evidence>
<evidence type="ECO:0000256" key="4">
    <source>
        <dbReference type="ARBA" id="ARBA00022527"/>
    </source>
</evidence>
<evidence type="ECO:0000256" key="5">
    <source>
        <dbReference type="ARBA" id="ARBA00022679"/>
    </source>
</evidence>
<dbReference type="InterPro" id="IPR001245">
    <property type="entry name" value="Ser-Thr/Tyr_kinase_cat_dom"/>
</dbReference>
<keyword evidence="6" id="KW-0812">Transmembrane</keyword>
<dbReference type="Gramene" id="C.cajan_37517.t">
    <property type="protein sequence ID" value="C.cajan_37517.t"/>
    <property type="gene ID" value="C.cajan_37517"/>
</dbReference>
<dbReference type="GO" id="GO:0048544">
    <property type="term" value="P:recognition of pollen"/>
    <property type="evidence" value="ECO:0007669"/>
    <property type="project" value="InterPro"/>
</dbReference>
<dbReference type="AlphaFoldDB" id="A0A151RKS3"/>
<dbReference type="CDD" id="cd14066">
    <property type="entry name" value="STKc_IRAK"/>
    <property type="match status" value="1"/>
</dbReference>
<dbReference type="SUPFAM" id="SSF56112">
    <property type="entry name" value="Protein kinase-like (PK-like)"/>
    <property type="match status" value="1"/>
</dbReference>
<keyword evidence="23" id="KW-1185">Reference proteome</keyword>